<dbReference type="FunFam" id="2.40.128.20:FF:000001">
    <property type="entry name" value="Fatty acid-binding protein, adipocyte"/>
    <property type="match status" value="1"/>
</dbReference>
<evidence type="ECO:0000256" key="3">
    <source>
        <dbReference type="ARBA" id="ARBA00013592"/>
    </source>
</evidence>
<dbReference type="Ensembl" id="ENSKMAT00000002011.1">
    <property type="protein sequence ID" value="ENSKMAP00000001964.1"/>
    <property type="gene ID" value="ENSKMAG00000001532.1"/>
</dbReference>
<reference evidence="9" key="2">
    <citation type="submission" date="2025-09" db="UniProtKB">
        <authorList>
            <consortium name="Ensembl"/>
        </authorList>
    </citation>
    <scope>IDENTIFICATION</scope>
</reference>
<keyword evidence="10" id="KW-1185">Reference proteome</keyword>
<dbReference type="PRINTS" id="PR00178">
    <property type="entry name" value="FATTYACIDBP"/>
</dbReference>
<dbReference type="GO" id="GO:0016918">
    <property type="term" value="F:retinal binding"/>
    <property type="evidence" value="ECO:0007669"/>
    <property type="project" value="UniProtKB-KW"/>
</dbReference>
<dbReference type="PANTHER" id="PTHR11955">
    <property type="entry name" value="FATTY ACID BINDING PROTEIN"/>
    <property type="match status" value="1"/>
</dbReference>
<dbReference type="GeneID" id="108241049"/>
<protein>
    <recommendedName>
        <fullName evidence="3">Cellular retinoic acid-binding protein 1</fullName>
    </recommendedName>
    <alternativeName>
        <fullName evidence="6">Cellular retinoic acid-binding protein I</fullName>
    </alternativeName>
</protein>
<dbReference type="AlphaFoldDB" id="A0A3Q2ZUH5"/>
<dbReference type="CTD" id="171480"/>
<dbReference type="InterPro" id="IPR000463">
    <property type="entry name" value="Fatty_acid-bd"/>
</dbReference>
<dbReference type="RefSeq" id="XP_017280449.1">
    <property type="nucleotide sequence ID" value="XM_017424960.3"/>
</dbReference>
<dbReference type="OrthoDB" id="195110at2759"/>
<comment type="similarity">
    <text evidence="2 7">Belongs to the calycin superfamily. Fatty-acid binding protein (FABP) family.</text>
</comment>
<evidence type="ECO:0000256" key="4">
    <source>
        <dbReference type="ARBA" id="ARBA00022893"/>
    </source>
</evidence>
<evidence type="ECO:0000256" key="7">
    <source>
        <dbReference type="RuleBase" id="RU003696"/>
    </source>
</evidence>
<reference evidence="9" key="1">
    <citation type="submission" date="2025-08" db="UniProtKB">
        <authorList>
            <consortium name="Ensembl"/>
        </authorList>
    </citation>
    <scope>IDENTIFICATION</scope>
</reference>
<evidence type="ECO:0000256" key="1">
    <source>
        <dbReference type="ARBA" id="ARBA00003699"/>
    </source>
</evidence>
<dbReference type="Pfam" id="PF00061">
    <property type="entry name" value="Lipocalin"/>
    <property type="match status" value="1"/>
</dbReference>
<dbReference type="Proteomes" id="UP000264800">
    <property type="component" value="Unplaced"/>
</dbReference>
<name>A0A3Q2ZUH5_KRYMA</name>
<dbReference type="STRING" id="37003.ENSKMAP00000001964"/>
<accession>A0A3Q2ZUH5</accession>
<keyword evidence="5" id="KW-0683">Retinol-binding</keyword>
<dbReference type="GeneTree" id="ENSGT00940000157619"/>
<evidence type="ECO:0000256" key="6">
    <source>
        <dbReference type="ARBA" id="ARBA00030108"/>
    </source>
</evidence>
<organism evidence="9 10">
    <name type="scientific">Kryptolebias marmoratus</name>
    <name type="common">Mangrove killifish</name>
    <name type="synonym">Rivulus marmoratus</name>
    <dbReference type="NCBI Taxonomy" id="37003"/>
    <lineage>
        <taxon>Eukaryota</taxon>
        <taxon>Metazoa</taxon>
        <taxon>Chordata</taxon>
        <taxon>Craniata</taxon>
        <taxon>Vertebrata</taxon>
        <taxon>Euteleostomi</taxon>
        <taxon>Actinopterygii</taxon>
        <taxon>Neopterygii</taxon>
        <taxon>Teleostei</taxon>
        <taxon>Neoteleostei</taxon>
        <taxon>Acanthomorphata</taxon>
        <taxon>Ovalentaria</taxon>
        <taxon>Atherinomorphae</taxon>
        <taxon>Cyprinodontiformes</taxon>
        <taxon>Rivulidae</taxon>
        <taxon>Kryptolebias</taxon>
    </lineage>
</organism>
<dbReference type="GO" id="GO:0048385">
    <property type="term" value="P:regulation of retinoic acid receptor signaling pathway"/>
    <property type="evidence" value="ECO:0007669"/>
    <property type="project" value="Ensembl"/>
</dbReference>
<evidence type="ECO:0000313" key="9">
    <source>
        <dbReference type="Ensembl" id="ENSKMAP00000001964.1"/>
    </source>
</evidence>
<dbReference type="Gene3D" id="2.40.128.20">
    <property type="match status" value="1"/>
</dbReference>
<dbReference type="GO" id="GO:0019841">
    <property type="term" value="F:retinol binding"/>
    <property type="evidence" value="ECO:0007669"/>
    <property type="project" value="UniProtKB-KW"/>
</dbReference>
<evidence type="ECO:0000256" key="2">
    <source>
        <dbReference type="ARBA" id="ARBA00008390"/>
    </source>
</evidence>
<feature type="domain" description="Cytosolic fatty-acid binding proteins" evidence="8">
    <location>
        <begin position="10"/>
        <end position="27"/>
    </location>
</feature>
<dbReference type="OMA" id="TMMADDV"/>
<comment type="function">
    <text evidence="1">Cytosolic CRABPs may regulate the access of retinoic acid to the nuclear retinoic acid receptors.</text>
</comment>
<sequence>MERKIPDFSGTWEIKSSVNFEELLKAMGVNLMLRKIATKAAAKPLVEITQDGETLSIKTSTIVQTTHITFTVGQEFNETTVDGRPCKSFPRWETANKISCEQTLLKEPGPKTSWSREITSSGELVLTMRADDVVCTRVYGRQ</sequence>
<dbReference type="GO" id="GO:0021575">
    <property type="term" value="P:hindbrain morphogenesis"/>
    <property type="evidence" value="ECO:0007669"/>
    <property type="project" value="Ensembl"/>
</dbReference>
<evidence type="ECO:0000259" key="8">
    <source>
        <dbReference type="PROSITE" id="PS00214"/>
    </source>
</evidence>
<proteinExistence type="inferred from homology"/>
<dbReference type="PROSITE" id="PS00214">
    <property type="entry name" value="FABP"/>
    <property type="match status" value="1"/>
</dbReference>
<keyword evidence="4" id="KW-0845">Vitamin A</keyword>
<dbReference type="KEGG" id="kmr:108241049"/>
<dbReference type="InterPro" id="IPR031259">
    <property type="entry name" value="ILBP"/>
</dbReference>
<dbReference type="InterPro" id="IPR000566">
    <property type="entry name" value="Lipocln_cytosolic_FA-bd_dom"/>
</dbReference>
<dbReference type="SUPFAM" id="SSF50814">
    <property type="entry name" value="Lipocalins"/>
    <property type="match status" value="1"/>
</dbReference>
<dbReference type="InterPro" id="IPR012674">
    <property type="entry name" value="Calycin"/>
</dbReference>
<keyword evidence="7" id="KW-0813">Transport</keyword>
<evidence type="ECO:0000313" key="10">
    <source>
        <dbReference type="Proteomes" id="UP000264800"/>
    </source>
</evidence>
<evidence type="ECO:0000256" key="5">
    <source>
        <dbReference type="ARBA" id="ARBA00023072"/>
    </source>
</evidence>